<dbReference type="PANTHER" id="PTHR48106:SF18">
    <property type="entry name" value="QUINONE OXIDOREDUCTASE PIG3"/>
    <property type="match status" value="1"/>
</dbReference>
<feature type="domain" description="Enoyl reductase (ER)" evidence="3">
    <location>
        <begin position="8"/>
        <end position="321"/>
    </location>
</feature>
<dbReference type="InterPro" id="IPR011032">
    <property type="entry name" value="GroES-like_sf"/>
</dbReference>
<proteinExistence type="predicted"/>
<keyword evidence="2" id="KW-0560">Oxidoreductase</keyword>
<dbReference type="Gene3D" id="3.90.180.10">
    <property type="entry name" value="Medium-chain alcohol dehydrogenases, catalytic domain"/>
    <property type="match status" value="1"/>
</dbReference>
<gene>
    <name evidence="4" type="ORF">OKJ99_12110</name>
</gene>
<dbReference type="Proteomes" id="UP001354931">
    <property type="component" value="Unassembled WGS sequence"/>
</dbReference>
<dbReference type="PANTHER" id="PTHR48106">
    <property type="entry name" value="QUINONE OXIDOREDUCTASE PIG3-RELATED"/>
    <property type="match status" value="1"/>
</dbReference>
<reference evidence="4 5" key="1">
    <citation type="submission" date="2022-10" db="EMBL/GenBank/DDBJ databases">
        <authorList>
            <person name="Xie J."/>
            <person name="Shen N."/>
        </authorList>
    </citation>
    <scope>NUCLEOTIDE SEQUENCE [LARGE SCALE GENOMIC DNA]</scope>
    <source>
        <strain evidence="4 5">YIM65594</strain>
    </source>
</reference>
<dbReference type="Pfam" id="PF08240">
    <property type="entry name" value="ADH_N"/>
    <property type="match status" value="1"/>
</dbReference>
<sequence>MRALLSNDTRSSWTVAEVPPPAVGPDEVLVEVAAAGLNHADLLMLSGAYTPSSADWNVPLDRVGFEMAGRVRGVGARVTGIEPGQYVMAQTGGACAELVAVDHRLLLTAPESLGPALAAGLPSALLTEYDALTVAARLRPADRVLITGGAGGVGHIGIQLARALGASTVIATTRSRAKAELLLDLGATHVINTSTTDITSALGPGAFDVCLDHLGGAVLADLIGAAAPRARVVQIGRLAGTRAALDLELLAARRLQLIGTTFRGRDADELHALHADLRRDLPSLLRAHHVEPVIDSVFDLSEAGRAAERLADSALTGKVVLRMT</sequence>
<dbReference type="Pfam" id="PF00107">
    <property type="entry name" value="ADH_zinc_N"/>
    <property type="match status" value="1"/>
</dbReference>
<comment type="caution">
    <text evidence="4">The sequence shown here is derived from an EMBL/GenBank/DDBJ whole genome shotgun (WGS) entry which is preliminary data.</text>
</comment>
<evidence type="ECO:0000313" key="4">
    <source>
        <dbReference type="EMBL" id="MEB8338239.1"/>
    </source>
</evidence>
<dbReference type="InterPro" id="IPR013154">
    <property type="entry name" value="ADH-like_N"/>
</dbReference>
<dbReference type="EMBL" id="JAOZYC010000093">
    <property type="protein sequence ID" value="MEB8338239.1"/>
    <property type="molecule type" value="Genomic_DNA"/>
</dbReference>
<evidence type="ECO:0000256" key="1">
    <source>
        <dbReference type="ARBA" id="ARBA00022857"/>
    </source>
</evidence>
<evidence type="ECO:0000256" key="2">
    <source>
        <dbReference type="ARBA" id="ARBA00023002"/>
    </source>
</evidence>
<evidence type="ECO:0000259" key="3">
    <source>
        <dbReference type="SMART" id="SM00829"/>
    </source>
</evidence>
<protein>
    <submittedName>
        <fullName evidence="4">Zinc-binding dehydrogenase</fullName>
    </submittedName>
</protein>
<dbReference type="SUPFAM" id="SSF51735">
    <property type="entry name" value="NAD(P)-binding Rossmann-fold domains"/>
    <property type="match status" value="1"/>
</dbReference>
<organism evidence="4 5">
    <name type="scientific">Streptomyces endophyticus</name>
    <dbReference type="NCBI Taxonomy" id="714166"/>
    <lineage>
        <taxon>Bacteria</taxon>
        <taxon>Bacillati</taxon>
        <taxon>Actinomycetota</taxon>
        <taxon>Actinomycetes</taxon>
        <taxon>Kitasatosporales</taxon>
        <taxon>Streptomycetaceae</taxon>
        <taxon>Streptomyces</taxon>
    </lineage>
</organism>
<dbReference type="RefSeq" id="WP_326016014.1">
    <property type="nucleotide sequence ID" value="NZ_JAOZYC010000093.1"/>
</dbReference>
<dbReference type="SUPFAM" id="SSF50129">
    <property type="entry name" value="GroES-like"/>
    <property type="match status" value="1"/>
</dbReference>
<dbReference type="InterPro" id="IPR020843">
    <property type="entry name" value="ER"/>
</dbReference>
<dbReference type="SMART" id="SM00829">
    <property type="entry name" value="PKS_ER"/>
    <property type="match status" value="1"/>
</dbReference>
<dbReference type="InterPro" id="IPR013149">
    <property type="entry name" value="ADH-like_C"/>
</dbReference>
<name>A0ABU6F316_9ACTN</name>
<keyword evidence="1" id="KW-0521">NADP</keyword>
<evidence type="ECO:0000313" key="5">
    <source>
        <dbReference type="Proteomes" id="UP001354931"/>
    </source>
</evidence>
<dbReference type="Gene3D" id="3.40.50.720">
    <property type="entry name" value="NAD(P)-binding Rossmann-like Domain"/>
    <property type="match status" value="1"/>
</dbReference>
<accession>A0ABU6F316</accession>
<keyword evidence="5" id="KW-1185">Reference proteome</keyword>
<dbReference type="InterPro" id="IPR036291">
    <property type="entry name" value="NAD(P)-bd_dom_sf"/>
</dbReference>